<name>A0ABN1TBK8_9ACTN</name>
<feature type="domain" description="Erythromycin biosynthesis protein CIII-like C-terminal" evidence="2">
    <location>
        <begin position="329"/>
        <end position="421"/>
    </location>
</feature>
<dbReference type="PANTHER" id="PTHR48050:SF13">
    <property type="entry name" value="STEROL 3-BETA-GLUCOSYLTRANSFERASE UGT80A2"/>
    <property type="match status" value="1"/>
</dbReference>
<dbReference type="Pfam" id="PF06722">
    <property type="entry name" value="EryCIII-like_C"/>
    <property type="match status" value="1"/>
</dbReference>
<evidence type="ECO:0000313" key="3">
    <source>
        <dbReference type="EMBL" id="GAA1072937.1"/>
    </source>
</evidence>
<evidence type="ECO:0000259" key="2">
    <source>
        <dbReference type="Pfam" id="PF06722"/>
    </source>
</evidence>
<dbReference type="CDD" id="cd03784">
    <property type="entry name" value="GT1_Gtf-like"/>
    <property type="match status" value="1"/>
</dbReference>
<proteinExistence type="predicted"/>
<dbReference type="InterPro" id="IPR010610">
    <property type="entry name" value="EryCIII-like_C"/>
</dbReference>
<dbReference type="SUPFAM" id="SSF53756">
    <property type="entry name" value="UDP-Glycosyltransferase/glycogen phosphorylase"/>
    <property type="match status" value="1"/>
</dbReference>
<dbReference type="PANTHER" id="PTHR48050">
    <property type="entry name" value="STEROL 3-BETA-GLUCOSYLTRANSFERASE"/>
    <property type="match status" value="1"/>
</dbReference>
<gene>
    <name evidence="3" type="ORF">GCM10009663_10990</name>
</gene>
<keyword evidence="1" id="KW-0808">Transferase</keyword>
<dbReference type="Proteomes" id="UP001499987">
    <property type="component" value="Unassembled WGS sequence"/>
</dbReference>
<reference evidence="3 4" key="1">
    <citation type="journal article" date="2019" name="Int. J. Syst. Evol. Microbiol.">
        <title>The Global Catalogue of Microorganisms (GCM) 10K type strain sequencing project: providing services to taxonomists for standard genome sequencing and annotation.</title>
        <authorList>
            <consortium name="The Broad Institute Genomics Platform"/>
            <consortium name="The Broad Institute Genome Sequencing Center for Infectious Disease"/>
            <person name="Wu L."/>
            <person name="Ma J."/>
        </authorList>
    </citation>
    <scope>NUCLEOTIDE SEQUENCE [LARGE SCALE GENOMIC DNA]</scope>
    <source>
        <strain evidence="3 4">JCM 13002</strain>
    </source>
</reference>
<dbReference type="InterPro" id="IPR002213">
    <property type="entry name" value="UDP_glucos_trans"/>
</dbReference>
<sequence>MHVVVISPPFASHAAPLAALGAALGAAGARVDLASTSAFAPLAARAGIGFTELAVTRNANHGVAERTRQDPAEAARLREFLAATSRGAAETLLTQATHRRADLLAEPDRVLADVRALHRRLQPDWYLVDQLAYPATLALHCLGLPYATFCPGHPTYIPAGPDAYFGVPYAWPDTVRPTAEALERLTRAAADNDRAFTAAFHRVVDRHAPHRPRPDRAFALSSPRTVVYNYPELPWLPAPSTGAAALRCGHCTQPPPPLAAPWTGVADRLTAGGRPLVLLALGTFLSARHDVLATVADGVLRRTSAALVVAAGDRVDEVSSALAAAGAAADRFHVADRIPQQALLTRASAMVHHAGNNSFTECLAAGVPALALPFSSDQFAIAHDLERAGLGLSLDPNALTADTAGRAVEHLLTGDRSANEAVRAAVLRRGPDWAAEHLLRLMR</sequence>
<comment type="caution">
    <text evidence="3">The sequence shown here is derived from an EMBL/GenBank/DDBJ whole genome shotgun (WGS) entry which is preliminary data.</text>
</comment>
<dbReference type="RefSeq" id="WP_344622338.1">
    <property type="nucleotide sequence ID" value="NZ_BAAALD010000006.1"/>
</dbReference>
<dbReference type="Gene3D" id="3.40.50.2000">
    <property type="entry name" value="Glycogen Phosphorylase B"/>
    <property type="match status" value="2"/>
</dbReference>
<protein>
    <recommendedName>
        <fullName evidence="2">Erythromycin biosynthesis protein CIII-like C-terminal domain-containing protein</fullName>
    </recommendedName>
</protein>
<keyword evidence="4" id="KW-1185">Reference proteome</keyword>
<accession>A0ABN1TBK8</accession>
<organism evidence="3 4">
    <name type="scientific">Kitasatospora arboriphila</name>
    <dbReference type="NCBI Taxonomy" id="258052"/>
    <lineage>
        <taxon>Bacteria</taxon>
        <taxon>Bacillati</taxon>
        <taxon>Actinomycetota</taxon>
        <taxon>Actinomycetes</taxon>
        <taxon>Kitasatosporales</taxon>
        <taxon>Streptomycetaceae</taxon>
        <taxon>Kitasatospora</taxon>
    </lineage>
</organism>
<evidence type="ECO:0000313" key="4">
    <source>
        <dbReference type="Proteomes" id="UP001499987"/>
    </source>
</evidence>
<dbReference type="EMBL" id="BAAALD010000006">
    <property type="protein sequence ID" value="GAA1072937.1"/>
    <property type="molecule type" value="Genomic_DNA"/>
</dbReference>
<evidence type="ECO:0000256" key="1">
    <source>
        <dbReference type="ARBA" id="ARBA00022679"/>
    </source>
</evidence>
<dbReference type="InterPro" id="IPR050426">
    <property type="entry name" value="Glycosyltransferase_28"/>
</dbReference>